<feature type="region of interest" description="Disordered" evidence="1">
    <location>
        <begin position="1"/>
        <end position="38"/>
    </location>
</feature>
<proteinExistence type="predicted"/>
<accession>A0ABP3UNT0</accession>
<dbReference type="EMBL" id="BAAAEW010000001">
    <property type="protein sequence ID" value="GAA0739566.1"/>
    <property type="molecule type" value="Genomic_DNA"/>
</dbReference>
<name>A0ABP3UNT0_9BURK</name>
<feature type="compositionally biased region" description="Basic and acidic residues" evidence="1">
    <location>
        <begin position="11"/>
        <end position="21"/>
    </location>
</feature>
<evidence type="ECO:0000256" key="1">
    <source>
        <dbReference type="SAM" id="MobiDB-lite"/>
    </source>
</evidence>
<comment type="caution">
    <text evidence="2">The sequence shown here is derived from an EMBL/GenBank/DDBJ whole genome shotgun (WGS) entry which is preliminary data.</text>
</comment>
<dbReference type="RefSeq" id="WP_141283976.1">
    <property type="nucleotide sequence ID" value="NZ_BAAAEW010000001.1"/>
</dbReference>
<organism evidence="2 3">
    <name type="scientific">Ideonella azotifigens</name>
    <dbReference type="NCBI Taxonomy" id="513160"/>
    <lineage>
        <taxon>Bacteria</taxon>
        <taxon>Pseudomonadati</taxon>
        <taxon>Pseudomonadota</taxon>
        <taxon>Betaproteobacteria</taxon>
        <taxon>Burkholderiales</taxon>
        <taxon>Sphaerotilaceae</taxon>
        <taxon>Ideonella</taxon>
    </lineage>
</organism>
<reference evidence="3" key="1">
    <citation type="journal article" date="2019" name="Int. J. Syst. Evol. Microbiol.">
        <title>The Global Catalogue of Microorganisms (GCM) 10K type strain sequencing project: providing services to taxonomists for standard genome sequencing and annotation.</title>
        <authorList>
            <consortium name="The Broad Institute Genomics Platform"/>
            <consortium name="The Broad Institute Genome Sequencing Center for Infectious Disease"/>
            <person name="Wu L."/>
            <person name="Ma J."/>
        </authorList>
    </citation>
    <scope>NUCLEOTIDE SEQUENCE [LARGE SCALE GENOMIC DNA]</scope>
    <source>
        <strain evidence="3">JCM 15503</strain>
    </source>
</reference>
<evidence type="ECO:0000313" key="2">
    <source>
        <dbReference type="EMBL" id="GAA0739566.1"/>
    </source>
</evidence>
<gene>
    <name evidence="2" type="ORF">GCM10009107_00400</name>
</gene>
<protein>
    <submittedName>
        <fullName evidence="2">Uncharacterized protein</fullName>
    </submittedName>
</protein>
<sequence length="132" mass="14929">MSTSQSRAKKHSTDSPAFDRHRNGRRTPAGRQRFASDPSVRPAVASFTRDLRHVRASWTSKYGWLELVVGADPAGLQVQLSTWLHTGTALEECFVIHSLAEFEQWLVKAPTKFDHPIAHDELRRFAHGNLAR</sequence>
<evidence type="ECO:0000313" key="3">
    <source>
        <dbReference type="Proteomes" id="UP001500279"/>
    </source>
</evidence>
<keyword evidence="3" id="KW-1185">Reference proteome</keyword>
<dbReference type="Proteomes" id="UP001500279">
    <property type="component" value="Unassembled WGS sequence"/>
</dbReference>